<dbReference type="Gene3D" id="3.30.420.40">
    <property type="match status" value="1"/>
</dbReference>
<evidence type="ECO:0000313" key="4">
    <source>
        <dbReference type="EMBL" id="MCE4553910.1"/>
    </source>
</evidence>
<dbReference type="RefSeq" id="WP_233370643.1">
    <property type="nucleotide sequence ID" value="NZ_JAJTWU010000002.1"/>
</dbReference>
<evidence type="ECO:0000313" key="5">
    <source>
        <dbReference type="Proteomes" id="UP001200741"/>
    </source>
</evidence>
<comment type="similarity">
    <text evidence="3">Belongs to the bacterial glucokinase family.</text>
</comment>
<dbReference type="PANTHER" id="PTHR47690">
    <property type="entry name" value="GLUCOKINASE"/>
    <property type="match status" value="1"/>
</dbReference>
<dbReference type="EMBL" id="JAJTWU010000002">
    <property type="protein sequence ID" value="MCE4553910.1"/>
    <property type="molecule type" value="Genomic_DNA"/>
</dbReference>
<dbReference type="CDD" id="cd24008">
    <property type="entry name" value="ASKHA_NBD_GLK"/>
    <property type="match status" value="1"/>
</dbReference>
<reference evidence="4 5" key="1">
    <citation type="submission" date="2021-12" db="EMBL/GenBank/DDBJ databases">
        <title>Genome seq of P8.</title>
        <authorList>
            <person name="Seo T."/>
        </authorList>
    </citation>
    <scope>NUCLEOTIDE SEQUENCE [LARGE SCALE GENOMIC DNA]</scope>
    <source>
        <strain evidence="4 5">P8</strain>
    </source>
</reference>
<dbReference type="GO" id="GO:0004340">
    <property type="term" value="F:glucokinase activity"/>
    <property type="evidence" value="ECO:0007669"/>
    <property type="project" value="UniProtKB-EC"/>
</dbReference>
<dbReference type="InterPro" id="IPR003836">
    <property type="entry name" value="Glucokinase"/>
</dbReference>
<dbReference type="SUPFAM" id="SSF53067">
    <property type="entry name" value="Actin-like ATPase domain"/>
    <property type="match status" value="1"/>
</dbReference>
<evidence type="ECO:0000256" key="1">
    <source>
        <dbReference type="ARBA" id="ARBA00022679"/>
    </source>
</evidence>
<dbReference type="NCBIfam" id="NF009073">
    <property type="entry name" value="PRK12408.1"/>
    <property type="match status" value="1"/>
</dbReference>
<keyword evidence="2" id="KW-0418">Kinase</keyword>
<dbReference type="Gene3D" id="3.40.367.20">
    <property type="match status" value="1"/>
</dbReference>
<comment type="caution">
    <text evidence="4">The sequence shown here is derived from an EMBL/GenBank/DDBJ whole genome shotgun (WGS) entry which is preliminary data.</text>
</comment>
<dbReference type="Proteomes" id="UP001200741">
    <property type="component" value="Unassembled WGS sequence"/>
</dbReference>
<dbReference type="Pfam" id="PF02685">
    <property type="entry name" value="Glucokinase"/>
    <property type="match status" value="1"/>
</dbReference>
<proteinExistence type="inferred from homology"/>
<sequence length="352" mass="36830">MLSSPPSPARRPEEPGSYFLAADVGGTHARVGLARNVRDQGGACPVELLHREDYVCADWPGLGDILVDFVARLAATPWRDNAPTACVLACPGYVQGDQVVNRNLPWPVVSISQMQAQLGMADLTVMNDFEALAHAVPYVQPAEMRPLMTAQSATGGLAAGPIVVMGPGTGLGCAAILPGSPAPQVLPTEAAHVALAASTPRELDILRVLAGDDLHVPVESALSGPGLLRLYRAISTLRGETPTLQTPADVTASALERRSDAALEALNTFCALLGSFAADLAALYGAQGGILLAGGILPKIEAFLQQSEFRKRFLHKGVLSPFLERVPVHIISHGDLGVLGAACWLEGRAARA</sequence>
<keyword evidence="5" id="KW-1185">Reference proteome</keyword>
<dbReference type="InterPro" id="IPR043129">
    <property type="entry name" value="ATPase_NBD"/>
</dbReference>
<gene>
    <name evidence="4" type="ORF">LXT13_05530</name>
</gene>
<dbReference type="InterPro" id="IPR050201">
    <property type="entry name" value="Bacterial_glucokinase"/>
</dbReference>
<accession>A0ABS8XQA9</accession>
<evidence type="ECO:0000256" key="2">
    <source>
        <dbReference type="ARBA" id="ARBA00022777"/>
    </source>
</evidence>
<name>A0ABS8XQA9_9BURK</name>
<dbReference type="EC" id="2.7.1.2" evidence="4"/>
<protein>
    <submittedName>
        <fullName evidence="4">Glucokinase</fullName>
        <ecNumber evidence="4">2.7.1.2</ecNumber>
    </submittedName>
</protein>
<dbReference type="PANTHER" id="PTHR47690:SF1">
    <property type="entry name" value="GLUCOKINASE"/>
    <property type="match status" value="1"/>
</dbReference>
<keyword evidence="1 4" id="KW-0808">Transferase</keyword>
<evidence type="ECO:0000256" key="3">
    <source>
        <dbReference type="RuleBase" id="RU004046"/>
    </source>
</evidence>
<organism evidence="4 5">
    <name type="scientific">Pelomonas cellulosilytica</name>
    <dbReference type="NCBI Taxonomy" id="2906762"/>
    <lineage>
        <taxon>Bacteria</taxon>
        <taxon>Pseudomonadati</taxon>
        <taxon>Pseudomonadota</taxon>
        <taxon>Betaproteobacteria</taxon>
        <taxon>Burkholderiales</taxon>
        <taxon>Sphaerotilaceae</taxon>
        <taxon>Roseateles</taxon>
    </lineage>
</organism>